<feature type="domain" description="Response regulatory" evidence="9">
    <location>
        <begin position="5"/>
        <end position="120"/>
    </location>
</feature>
<dbReference type="InterPro" id="IPR003593">
    <property type="entry name" value="AAA+_ATPase"/>
</dbReference>
<dbReference type="PROSITE" id="PS50110">
    <property type="entry name" value="RESPONSE_REGULATORY"/>
    <property type="match status" value="1"/>
</dbReference>
<keyword evidence="6" id="KW-0804">Transcription</keyword>
<dbReference type="Gene3D" id="3.40.50.2300">
    <property type="match status" value="1"/>
</dbReference>
<dbReference type="SMART" id="SM00382">
    <property type="entry name" value="AAA"/>
    <property type="match status" value="1"/>
</dbReference>
<keyword evidence="4" id="KW-0902">Two-component regulatory system</keyword>
<feature type="modified residue" description="4-aspartylphosphate" evidence="7">
    <location>
        <position position="54"/>
    </location>
</feature>
<dbReference type="Pfam" id="PF02954">
    <property type="entry name" value="HTH_8"/>
    <property type="match status" value="1"/>
</dbReference>
<dbReference type="Pfam" id="PF00158">
    <property type="entry name" value="Sigma54_activat"/>
    <property type="match status" value="1"/>
</dbReference>
<dbReference type="Gene3D" id="3.40.50.300">
    <property type="entry name" value="P-loop containing nucleotide triphosphate hydrolases"/>
    <property type="match status" value="1"/>
</dbReference>
<dbReference type="FunFam" id="3.40.50.2300:FF:000018">
    <property type="entry name" value="DNA-binding transcriptional regulator NtrC"/>
    <property type="match status" value="1"/>
</dbReference>
<dbReference type="PANTHER" id="PTHR32071">
    <property type="entry name" value="TRANSCRIPTIONAL REGULATORY PROTEIN"/>
    <property type="match status" value="1"/>
</dbReference>
<keyword evidence="1 7" id="KW-0597">Phosphoprotein</keyword>
<evidence type="ECO:0000256" key="1">
    <source>
        <dbReference type="ARBA" id="ARBA00022553"/>
    </source>
</evidence>
<dbReference type="AlphaFoldDB" id="A0A2W5MRT1"/>
<evidence type="ECO:0000259" key="9">
    <source>
        <dbReference type="PROSITE" id="PS50110"/>
    </source>
</evidence>
<accession>A0A2W5MRT1</accession>
<dbReference type="Pfam" id="PF00072">
    <property type="entry name" value="Response_reg"/>
    <property type="match status" value="1"/>
</dbReference>
<dbReference type="Gene3D" id="1.10.8.60">
    <property type="match status" value="1"/>
</dbReference>
<gene>
    <name evidence="10" type="ORF">DI564_06855</name>
</gene>
<keyword evidence="5" id="KW-0805">Transcription regulation</keyword>
<evidence type="ECO:0000256" key="4">
    <source>
        <dbReference type="ARBA" id="ARBA00023012"/>
    </source>
</evidence>
<dbReference type="PROSITE" id="PS50045">
    <property type="entry name" value="SIGMA54_INTERACT_4"/>
    <property type="match status" value="1"/>
</dbReference>
<dbReference type="SUPFAM" id="SSF52172">
    <property type="entry name" value="CheY-like"/>
    <property type="match status" value="1"/>
</dbReference>
<dbReference type="SMART" id="SM00448">
    <property type="entry name" value="REC"/>
    <property type="match status" value="1"/>
</dbReference>
<evidence type="ECO:0000313" key="11">
    <source>
        <dbReference type="Proteomes" id="UP000249046"/>
    </source>
</evidence>
<dbReference type="InterPro" id="IPR002078">
    <property type="entry name" value="Sigma_54_int"/>
</dbReference>
<evidence type="ECO:0000313" key="10">
    <source>
        <dbReference type="EMBL" id="PZQ16350.1"/>
    </source>
</evidence>
<dbReference type="GO" id="GO:0006355">
    <property type="term" value="P:regulation of DNA-templated transcription"/>
    <property type="evidence" value="ECO:0007669"/>
    <property type="project" value="InterPro"/>
</dbReference>
<dbReference type="InterPro" id="IPR025944">
    <property type="entry name" value="Sigma_54_int_dom_CS"/>
</dbReference>
<dbReference type="PANTHER" id="PTHR32071:SF17">
    <property type="entry name" value="TRANSCRIPTIONAL REGULATOR (NTRC FAMILY)"/>
    <property type="match status" value="1"/>
</dbReference>
<dbReference type="SUPFAM" id="SSF46689">
    <property type="entry name" value="Homeodomain-like"/>
    <property type="match status" value="1"/>
</dbReference>
<dbReference type="InterPro" id="IPR001789">
    <property type="entry name" value="Sig_transdc_resp-reg_receiver"/>
</dbReference>
<dbReference type="Pfam" id="PF25601">
    <property type="entry name" value="AAA_lid_14"/>
    <property type="match status" value="1"/>
</dbReference>
<dbReference type="FunFam" id="3.40.50.300:FF:000006">
    <property type="entry name" value="DNA-binding transcriptional regulator NtrC"/>
    <property type="match status" value="1"/>
</dbReference>
<keyword evidence="3" id="KW-0067">ATP-binding</keyword>
<name>A0A2W5MRT1_9GAMM</name>
<dbReference type="EMBL" id="QFPO01000005">
    <property type="protein sequence ID" value="PZQ16350.1"/>
    <property type="molecule type" value="Genomic_DNA"/>
</dbReference>
<evidence type="ECO:0000256" key="7">
    <source>
        <dbReference type="PROSITE-ProRule" id="PRU00169"/>
    </source>
</evidence>
<proteinExistence type="predicted"/>
<dbReference type="InterPro" id="IPR011006">
    <property type="entry name" value="CheY-like_superfamily"/>
</dbReference>
<dbReference type="CDD" id="cd00009">
    <property type="entry name" value="AAA"/>
    <property type="match status" value="1"/>
</dbReference>
<evidence type="ECO:0000256" key="2">
    <source>
        <dbReference type="ARBA" id="ARBA00022741"/>
    </source>
</evidence>
<evidence type="ECO:0000256" key="6">
    <source>
        <dbReference type="ARBA" id="ARBA00023163"/>
    </source>
</evidence>
<keyword evidence="2" id="KW-0547">Nucleotide-binding</keyword>
<dbReference type="InterPro" id="IPR002197">
    <property type="entry name" value="HTH_Fis"/>
</dbReference>
<evidence type="ECO:0000259" key="8">
    <source>
        <dbReference type="PROSITE" id="PS50045"/>
    </source>
</evidence>
<dbReference type="SUPFAM" id="SSF52540">
    <property type="entry name" value="P-loop containing nucleoside triphosphate hydrolases"/>
    <property type="match status" value="1"/>
</dbReference>
<reference evidence="10 11" key="1">
    <citation type="submission" date="2017-08" db="EMBL/GenBank/DDBJ databases">
        <title>Infants hospitalized years apart are colonized by the same room-sourced microbial strains.</title>
        <authorList>
            <person name="Brooks B."/>
            <person name="Olm M.R."/>
            <person name="Firek B.A."/>
            <person name="Baker R."/>
            <person name="Thomas B.C."/>
            <person name="Morowitz M.J."/>
            <person name="Banfield J.F."/>
        </authorList>
    </citation>
    <scope>NUCLEOTIDE SEQUENCE [LARGE SCALE GENOMIC DNA]</scope>
    <source>
        <strain evidence="10">S2_005_003_R2_42</strain>
    </source>
</reference>
<dbReference type="Proteomes" id="UP000249046">
    <property type="component" value="Unassembled WGS sequence"/>
</dbReference>
<protein>
    <submittedName>
        <fullName evidence="10">Transcriptional regulator</fullName>
    </submittedName>
</protein>
<comment type="caution">
    <text evidence="10">The sequence shown here is derived from an EMBL/GenBank/DDBJ whole genome shotgun (WGS) entry which is preliminary data.</text>
</comment>
<dbReference type="GO" id="GO:0000160">
    <property type="term" value="P:phosphorelay signal transduction system"/>
    <property type="evidence" value="ECO:0007669"/>
    <property type="project" value="UniProtKB-KW"/>
</dbReference>
<feature type="domain" description="Sigma-54 factor interaction" evidence="8">
    <location>
        <begin position="142"/>
        <end position="366"/>
    </location>
</feature>
<organism evidence="10 11">
    <name type="scientific">Rhodanobacter denitrificans</name>
    <dbReference type="NCBI Taxonomy" id="666685"/>
    <lineage>
        <taxon>Bacteria</taxon>
        <taxon>Pseudomonadati</taxon>
        <taxon>Pseudomonadota</taxon>
        <taxon>Gammaproteobacteria</taxon>
        <taxon>Lysobacterales</taxon>
        <taxon>Rhodanobacteraceae</taxon>
        <taxon>Rhodanobacter</taxon>
    </lineage>
</organism>
<dbReference type="GO" id="GO:0043565">
    <property type="term" value="F:sequence-specific DNA binding"/>
    <property type="evidence" value="ECO:0007669"/>
    <property type="project" value="InterPro"/>
</dbReference>
<evidence type="ECO:0000256" key="3">
    <source>
        <dbReference type="ARBA" id="ARBA00022840"/>
    </source>
</evidence>
<dbReference type="GO" id="GO:0005524">
    <property type="term" value="F:ATP binding"/>
    <property type="evidence" value="ECO:0007669"/>
    <property type="project" value="UniProtKB-KW"/>
</dbReference>
<dbReference type="InterPro" id="IPR058031">
    <property type="entry name" value="AAA_lid_NorR"/>
</dbReference>
<dbReference type="Gene3D" id="1.10.10.60">
    <property type="entry name" value="Homeodomain-like"/>
    <property type="match status" value="1"/>
</dbReference>
<dbReference type="InterPro" id="IPR027417">
    <property type="entry name" value="P-loop_NTPase"/>
</dbReference>
<dbReference type="PROSITE" id="PS00688">
    <property type="entry name" value="SIGMA54_INTERACT_3"/>
    <property type="match status" value="1"/>
</dbReference>
<sequence length="466" mass="50990">MATPHVLVVDDEPDIRATVKEVLEDEGYSVSVAESAAAAREARRQQRPDVVLLDIWMPGVDGISLLREWGERGGLPGPVIMMSGHGTIETAVEATRLGAWDFVEKPISLAKLLLTIERALEAGRLRRENEGLKSRLPAPAEPIGSSAVMQSLRAQLDRLATHDTGVLIQGEAGTGKEMLARWLHERSGRRSGPFVTVAPGAITGEHVAKVLFGTEDGGNVEYGLIEQAKGGTLFLDEVAELDQELQQRLSSVLDRRAVLRCGGSEAVATDVRVIAATAQDLEALAREGRFREELYYQLKVVPLAVPPLRERAEDIPELLRYHADFFAARDKLPYRNFPVAAQNRLRHYPWPGNLRELRNLVQRLLILGSSPDVTLEEVDQALGSLAAAPVADAPKGDRGDFAVDFSLPLREAREQFERAYLLHQLAAAGGSVGRLAKAVGMERTHLYRKLKDLGVDAKASSRDEPA</sequence>
<evidence type="ECO:0000256" key="5">
    <source>
        <dbReference type="ARBA" id="ARBA00023015"/>
    </source>
</evidence>
<dbReference type="InterPro" id="IPR009057">
    <property type="entry name" value="Homeodomain-like_sf"/>
</dbReference>